<evidence type="ECO:0000313" key="6">
    <source>
        <dbReference type="Proteomes" id="UP001054889"/>
    </source>
</evidence>
<dbReference type="EMBL" id="BQKI01000079">
    <property type="protein sequence ID" value="GJN27864.1"/>
    <property type="molecule type" value="Genomic_DNA"/>
</dbReference>
<reference evidence="5" key="2">
    <citation type="submission" date="2021-12" db="EMBL/GenBank/DDBJ databases">
        <title>Resequencing data analysis of finger millet.</title>
        <authorList>
            <person name="Hatakeyama M."/>
            <person name="Aluri S."/>
            <person name="Balachadran M.T."/>
            <person name="Sivarajan S.R."/>
            <person name="Poveda L."/>
            <person name="Shimizu-Inatsugi R."/>
            <person name="Schlapbach R."/>
            <person name="Sreeman S.M."/>
            <person name="Shimizu K.K."/>
        </authorList>
    </citation>
    <scope>NUCLEOTIDE SEQUENCE</scope>
</reference>
<dbReference type="PANTHER" id="PTHR24136">
    <property type="entry name" value="SOWAH (DROSOPHILA) HOMOLOG"/>
    <property type="match status" value="1"/>
</dbReference>
<dbReference type="SUPFAM" id="SSF48403">
    <property type="entry name" value="Ankyrin repeat"/>
    <property type="match status" value="1"/>
</dbReference>
<evidence type="ECO:0000256" key="1">
    <source>
        <dbReference type="ARBA" id="ARBA00005949"/>
    </source>
</evidence>
<organism evidence="5 6">
    <name type="scientific">Eleusine coracana subsp. coracana</name>
    <dbReference type="NCBI Taxonomy" id="191504"/>
    <lineage>
        <taxon>Eukaryota</taxon>
        <taxon>Viridiplantae</taxon>
        <taxon>Streptophyta</taxon>
        <taxon>Embryophyta</taxon>
        <taxon>Tracheophyta</taxon>
        <taxon>Spermatophyta</taxon>
        <taxon>Magnoliopsida</taxon>
        <taxon>Liliopsida</taxon>
        <taxon>Poales</taxon>
        <taxon>Poaceae</taxon>
        <taxon>PACMAD clade</taxon>
        <taxon>Chloridoideae</taxon>
        <taxon>Cynodonteae</taxon>
        <taxon>Eleusininae</taxon>
        <taxon>Eleusine</taxon>
    </lineage>
</organism>
<sequence>MGWGFIITPLTFTQMVRQNALQCTKAALEGKAPELLGFRANPNCMNRFGYFPLHQAAEIFSVDMVKLLLSYGALANVRTAGPEIIEGLLPLHVAVENTCLHKYLEGNAFPNKGDLNGYQANVYYICKLIHLLCLPEMVPHNMQVPHDEVLEKVSSILNGHCFCPTGGSINIGNLCSYKHVLSAKELPNEPDLLWTMRQVVRNKTPRGWELKYARSFFPYWRSVLMSKLPCKVIRLDDMPTIEELQGSQNKSAGKGSSLIPNANLGPLAWIHQSINQPKRTFCSTAFPLLKAFRNA</sequence>
<accession>A0AAV5EWT9</accession>
<dbReference type="PROSITE" id="PS50297">
    <property type="entry name" value="ANK_REP_REGION"/>
    <property type="match status" value="1"/>
</dbReference>
<proteinExistence type="inferred from homology"/>
<dbReference type="Pfam" id="PF12796">
    <property type="entry name" value="Ank_2"/>
    <property type="match status" value="1"/>
</dbReference>
<keyword evidence="3 4" id="KW-0040">ANK repeat</keyword>
<dbReference type="Gene3D" id="1.25.40.20">
    <property type="entry name" value="Ankyrin repeat-containing domain"/>
    <property type="match status" value="1"/>
</dbReference>
<reference evidence="5" key="1">
    <citation type="journal article" date="2018" name="DNA Res.">
        <title>Multiple hybrid de novo genome assembly of finger millet, an orphan allotetraploid crop.</title>
        <authorList>
            <person name="Hatakeyama M."/>
            <person name="Aluri S."/>
            <person name="Balachadran M.T."/>
            <person name="Sivarajan S.R."/>
            <person name="Patrignani A."/>
            <person name="Gruter S."/>
            <person name="Poveda L."/>
            <person name="Shimizu-Inatsugi R."/>
            <person name="Baeten J."/>
            <person name="Francoijs K.J."/>
            <person name="Nataraja K.N."/>
            <person name="Reddy Y.A.N."/>
            <person name="Phadnis S."/>
            <person name="Ravikumar R.L."/>
            <person name="Schlapbach R."/>
            <person name="Sreeman S.M."/>
            <person name="Shimizu K.K."/>
        </authorList>
    </citation>
    <scope>NUCLEOTIDE SEQUENCE</scope>
</reference>
<protein>
    <submittedName>
        <fullName evidence="5">Uncharacterized protein</fullName>
    </submittedName>
</protein>
<comment type="caution">
    <text evidence="5">The sequence shown here is derived from an EMBL/GenBank/DDBJ whole genome shotgun (WGS) entry which is preliminary data.</text>
</comment>
<dbReference type="PROSITE" id="PS50088">
    <property type="entry name" value="ANK_REPEAT"/>
    <property type="match status" value="1"/>
</dbReference>
<dbReference type="GO" id="GO:0045732">
    <property type="term" value="P:positive regulation of protein catabolic process"/>
    <property type="evidence" value="ECO:0007669"/>
    <property type="project" value="TreeGrafter"/>
</dbReference>
<keyword evidence="2" id="KW-0677">Repeat</keyword>
<gene>
    <name evidence="5" type="primary">gb15920</name>
    <name evidence="5" type="ORF">PR202_gb15920</name>
</gene>
<comment type="similarity">
    <text evidence="1">Belongs to the ankyrin SOCS box (ASB) family.</text>
</comment>
<dbReference type="GO" id="GO:0016567">
    <property type="term" value="P:protein ubiquitination"/>
    <property type="evidence" value="ECO:0007669"/>
    <property type="project" value="TreeGrafter"/>
</dbReference>
<dbReference type="Proteomes" id="UP001054889">
    <property type="component" value="Unassembled WGS sequence"/>
</dbReference>
<evidence type="ECO:0000313" key="5">
    <source>
        <dbReference type="EMBL" id="GJN27864.1"/>
    </source>
</evidence>
<evidence type="ECO:0000256" key="2">
    <source>
        <dbReference type="ARBA" id="ARBA00022737"/>
    </source>
</evidence>
<name>A0AAV5EWT9_ELECO</name>
<evidence type="ECO:0000256" key="4">
    <source>
        <dbReference type="PROSITE-ProRule" id="PRU00023"/>
    </source>
</evidence>
<feature type="repeat" description="ANK" evidence="4">
    <location>
        <begin position="48"/>
        <end position="80"/>
    </location>
</feature>
<keyword evidence="6" id="KW-1185">Reference proteome</keyword>
<dbReference type="InterPro" id="IPR051573">
    <property type="entry name" value="Ankyrin-SOCS_box_domain"/>
</dbReference>
<evidence type="ECO:0000256" key="3">
    <source>
        <dbReference type="ARBA" id="ARBA00023043"/>
    </source>
</evidence>
<dbReference type="PANTHER" id="PTHR24136:SF50">
    <property type="match status" value="1"/>
</dbReference>
<dbReference type="InterPro" id="IPR002110">
    <property type="entry name" value="Ankyrin_rpt"/>
</dbReference>
<dbReference type="AlphaFoldDB" id="A0AAV5EWT9"/>
<dbReference type="InterPro" id="IPR036770">
    <property type="entry name" value="Ankyrin_rpt-contain_sf"/>
</dbReference>